<dbReference type="Pfam" id="PF06713">
    <property type="entry name" value="bPH_4"/>
    <property type="match status" value="1"/>
</dbReference>
<keyword evidence="1" id="KW-0472">Membrane</keyword>
<gene>
    <name evidence="3" type="ORF">MQE36_08010</name>
</gene>
<protein>
    <submittedName>
        <fullName evidence="3">PH domain-containing protein</fullName>
    </submittedName>
</protein>
<name>A0ABY3YRC4_9FLAO</name>
<evidence type="ECO:0000313" key="4">
    <source>
        <dbReference type="Proteomes" id="UP000829476"/>
    </source>
</evidence>
<keyword evidence="4" id="KW-1185">Reference proteome</keyword>
<organism evidence="3 4">
    <name type="scientific">Zhouia spongiae</name>
    <dbReference type="NCBI Taxonomy" id="2202721"/>
    <lineage>
        <taxon>Bacteria</taxon>
        <taxon>Pseudomonadati</taxon>
        <taxon>Bacteroidota</taxon>
        <taxon>Flavobacteriia</taxon>
        <taxon>Flavobacteriales</taxon>
        <taxon>Flavobacteriaceae</taxon>
        <taxon>Zhouia</taxon>
    </lineage>
</organism>
<feature type="transmembrane region" description="Helical" evidence="1">
    <location>
        <begin position="40"/>
        <end position="58"/>
    </location>
</feature>
<feature type="domain" description="Uncharacterized protein YyaB-like PH" evidence="2">
    <location>
        <begin position="60"/>
        <end position="134"/>
    </location>
</feature>
<dbReference type="Proteomes" id="UP000829476">
    <property type="component" value="Chromosome"/>
</dbReference>
<sequence>MKFNSKKDVLFSFIILGTNAFLIGITIAGMINGEMKKDEYWVLIPILAVIGLLFWMYFGTNYELSEENGLLYRCGPFNGKINVNRITEIIKGKTLWVGFRPATSKNGLIIKYDRYNEIYISPKTNESFIRKILHLNKNIKITE</sequence>
<evidence type="ECO:0000259" key="2">
    <source>
        <dbReference type="Pfam" id="PF06713"/>
    </source>
</evidence>
<dbReference type="InterPro" id="IPR009589">
    <property type="entry name" value="PH_YyaB-like"/>
</dbReference>
<accession>A0ABY3YRC4</accession>
<keyword evidence="1" id="KW-0812">Transmembrane</keyword>
<keyword evidence="1" id="KW-1133">Transmembrane helix</keyword>
<evidence type="ECO:0000313" key="3">
    <source>
        <dbReference type="EMBL" id="UNZ00272.1"/>
    </source>
</evidence>
<dbReference type="RefSeq" id="WP_242938639.1">
    <property type="nucleotide sequence ID" value="NZ_CP094326.1"/>
</dbReference>
<reference evidence="3 4" key="1">
    <citation type="journal article" date="2018" name="Int. J. Syst. Evol. Microbiol.">
        <title>Zhouia spongiae sp. nov., isolated from a marine sponge.</title>
        <authorList>
            <person name="Zhuang L."/>
            <person name="Lin B."/>
            <person name="Qin F."/>
            <person name="Luo L."/>
        </authorList>
    </citation>
    <scope>NUCLEOTIDE SEQUENCE [LARGE SCALE GENOMIC DNA]</scope>
    <source>
        <strain evidence="3 4">HN-Y44</strain>
    </source>
</reference>
<feature type="transmembrane region" description="Helical" evidence="1">
    <location>
        <begin position="9"/>
        <end position="28"/>
    </location>
</feature>
<dbReference type="EMBL" id="CP094326">
    <property type="protein sequence ID" value="UNZ00272.1"/>
    <property type="molecule type" value="Genomic_DNA"/>
</dbReference>
<evidence type="ECO:0000256" key="1">
    <source>
        <dbReference type="SAM" id="Phobius"/>
    </source>
</evidence>
<proteinExistence type="predicted"/>